<dbReference type="KEGG" id="caul:KCG34_20225"/>
<comment type="subcellular location">
    <subcellularLocation>
        <location evidence="2">Cell membrane</location>
        <topology evidence="2">Lipid-anchor</topology>
    </subcellularLocation>
</comment>
<keyword evidence="2" id="KW-0472">Membrane</keyword>
<organism evidence="3 4">
    <name type="scientific">Phenylobacterium montanum</name>
    <dbReference type="NCBI Taxonomy" id="2823693"/>
    <lineage>
        <taxon>Bacteria</taxon>
        <taxon>Pseudomonadati</taxon>
        <taxon>Pseudomonadota</taxon>
        <taxon>Alphaproteobacteria</taxon>
        <taxon>Caulobacterales</taxon>
        <taxon>Caulobacteraceae</taxon>
        <taxon>Phenylobacterium</taxon>
    </lineage>
</organism>
<keyword evidence="2" id="KW-1134">Transmembrane beta strand</keyword>
<dbReference type="InterPro" id="IPR010131">
    <property type="entry name" value="MdtP/NodT-like"/>
</dbReference>
<keyword evidence="2" id="KW-0812">Transmembrane</keyword>
<dbReference type="SUPFAM" id="SSF56954">
    <property type="entry name" value="Outer membrane efflux proteins (OEP)"/>
    <property type="match status" value="1"/>
</dbReference>
<dbReference type="PROSITE" id="PS51257">
    <property type="entry name" value="PROKAR_LIPOPROTEIN"/>
    <property type="match status" value="1"/>
</dbReference>
<gene>
    <name evidence="3" type="ORF">KCG34_20225</name>
</gene>
<dbReference type="EMBL" id="CP073078">
    <property type="protein sequence ID" value="QUD87353.1"/>
    <property type="molecule type" value="Genomic_DNA"/>
</dbReference>
<accession>A0A975FYT3</accession>
<sequence length="493" mass="51841">MRRFSVFSISLGPLLSVVALGPLLGACALGPKVMTPDTRLPAAYEAPAAATGGEARIEAWWGLYDDPQLQSLVEEALKRAPDAESAEARLREALAVRSQALMSFNPQGALQASGTRTDTRLVSGRDSFSLGPGQPQISLITTGPTDTYAAQFNVSWELDLFGRRRTTRHKAEADLAAARFDYAATRTSLAANVADQLFQARGLAIQLDDAREAARIQRELLDVAQKKAAHGLGSQADADQVASQTAQTDAQVADLETQLHAARRTLLVLVGRGADPLESLPTPATAGTAPPVPASVPGALLADRPDVREAAEKLKSAAGTLKLDELALFPKFPLQPGATLNSNVEFGSALTTSAWSIGAGLAQPILDLPRLKAEIRAQGARADQAAIAYGKTVQTAYGEAENALTGLASDEARVKLLTAGEAQGRSALDASRRRYAAGIDDLSTVLTAERTWRSARSALTGAQVQALRRSVQAFKALGGGWSPPAATTTRAAR</sequence>
<evidence type="ECO:0000256" key="2">
    <source>
        <dbReference type="RuleBase" id="RU362097"/>
    </source>
</evidence>
<dbReference type="RefSeq" id="WP_211937405.1">
    <property type="nucleotide sequence ID" value="NZ_CP073078.1"/>
</dbReference>
<evidence type="ECO:0000313" key="4">
    <source>
        <dbReference type="Proteomes" id="UP000676409"/>
    </source>
</evidence>
<dbReference type="Gene3D" id="1.20.1600.10">
    <property type="entry name" value="Outer membrane efflux proteins (OEP)"/>
    <property type="match status" value="1"/>
</dbReference>
<keyword evidence="2" id="KW-0564">Palmitate</keyword>
<reference evidence="3" key="1">
    <citation type="submission" date="2021-04" db="EMBL/GenBank/DDBJ databases">
        <title>The complete genome sequence of Caulobacter sp. S6.</title>
        <authorList>
            <person name="Tang Y."/>
            <person name="Ouyang W."/>
            <person name="Liu Q."/>
            <person name="Huang B."/>
            <person name="Guo Z."/>
            <person name="Lei P."/>
        </authorList>
    </citation>
    <scope>NUCLEOTIDE SEQUENCE</scope>
    <source>
        <strain evidence="3">S6</strain>
    </source>
</reference>
<proteinExistence type="inferred from homology"/>
<protein>
    <submittedName>
        <fullName evidence="3">Efflux transporter outer membrane subunit</fullName>
    </submittedName>
</protein>
<dbReference type="NCBIfam" id="TIGR01845">
    <property type="entry name" value="outer_NodT"/>
    <property type="match status" value="1"/>
</dbReference>
<dbReference type="Pfam" id="PF02321">
    <property type="entry name" value="OEP"/>
    <property type="match status" value="2"/>
</dbReference>
<keyword evidence="4" id="KW-1185">Reference proteome</keyword>
<dbReference type="InterPro" id="IPR003423">
    <property type="entry name" value="OMP_efflux"/>
</dbReference>
<dbReference type="PANTHER" id="PTHR30203">
    <property type="entry name" value="OUTER MEMBRANE CATION EFFLUX PROTEIN"/>
    <property type="match status" value="1"/>
</dbReference>
<name>A0A975FYT3_9CAUL</name>
<dbReference type="AlphaFoldDB" id="A0A975FYT3"/>
<dbReference type="GO" id="GO:0015562">
    <property type="term" value="F:efflux transmembrane transporter activity"/>
    <property type="evidence" value="ECO:0007669"/>
    <property type="project" value="InterPro"/>
</dbReference>
<evidence type="ECO:0000256" key="1">
    <source>
        <dbReference type="ARBA" id="ARBA00007613"/>
    </source>
</evidence>
<comment type="similarity">
    <text evidence="1 2">Belongs to the outer membrane factor (OMF) (TC 1.B.17) family.</text>
</comment>
<dbReference type="GO" id="GO:0005886">
    <property type="term" value="C:plasma membrane"/>
    <property type="evidence" value="ECO:0007669"/>
    <property type="project" value="UniProtKB-SubCell"/>
</dbReference>
<dbReference type="Proteomes" id="UP000676409">
    <property type="component" value="Chromosome"/>
</dbReference>
<keyword evidence="2" id="KW-0449">Lipoprotein</keyword>
<dbReference type="Gene3D" id="2.20.200.10">
    <property type="entry name" value="Outer membrane efflux proteins (OEP)"/>
    <property type="match status" value="1"/>
</dbReference>
<evidence type="ECO:0000313" key="3">
    <source>
        <dbReference type="EMBL" id="QUD87353.1"/>
    </source>
</evidence>